<evidence type="ECO:0000256" key="3">
    <source>
        <dbReference type="PROSITE-ProRule" id="PRU00023"/>
    </source>
</evidence>
<feature type="repeat" description="ANK" evidence="3">
    <location>
        <begin position="388"/>
        <end position="412"/>
    </location>
</feature>
<feature type="repeat" description="ANK" evidence="3">
    <location>
        <begin position="91"/>
        <end position="126"/>
    </location>
</feature>
<name>A0A812URB0_9DINO</name>
<dbReference type="SUPFAM" id="SSF48403">
    <property type="entry name" value="Ankyrin repeat"/>
    <property type="match status" value="2"/>
</dbReference>
<evidence type="ECO:0000256" key="1">
    <source>
        <dbReference type="ARBA" id="ARBA00022737"/>
    </source>
</evidence>
<feature type="repeat" description="ANK" evidence="3">
    <location>
        <begin position="284"/>
        <end position="316"/>
    </location>
</feature>
<reference evidence="4" key="1">
    <citation type="submission" date="2021-02" db="EMBL/GenBank/DDBJ databases">
        <authorList>
            <person name="Dougan E. K."/>
            <person name="Rhodes N."/>
            <person name="Thang M."/>
            <person name="Chan C."/>
        </authorList>
    </citation>
    <scope>NUCLEOTIDE SEQUENCE</scope>
</reference>
<feature type="repeat" description="ANK" evidence="3">
    <location>
        <begin position="456"/>
        <end position="488"/>
    </location>
</feature>
<accession>A0A812URB0</accession>
<proteinExistence type="predicted"/>
<dbReference type="OrthoDB" id="194149at2759"/>
<dbReference type="GO" id="GO:0005737">
    <property type="term" value="C:cytoplasm"/>
    <property type="evidence" value="ECO:0007669"/>
    <property type="project" value="TreeGrafter"/>
</dbReference>
<sequence length="543" mass="57426">MPFAELNCRQLHQAARNDEVNLAKGALAKKRSSLNSKEIAARLHDVLWYACFLEDLAGLHTALHIAAYEGSVGVAQLLLDSKAVLGSKDDSKDTPLHLAAYMGQVAQTRIVQLLLSKRAAVDEKGSGDKTALHLAARRGQLEAVQQLMGQGRLADFAGAQIVAVDKEGDLPLHEAARNGHAHPLVCSEDGWSIWLKASQSAQVAVVQELIRARVPVEAASRCGKTALHVACTWGQEAVVEALLQNAASVHAADLCGNSPLHERRRVSLDLVLAFQAPLEARNRDQRTPLHASAATGNYDFAGTLMQYGASADAPDKDGDSPVHLAAFYGRTGVLDVMMQLRVIALTLNKEGRSPVHRAVQGGRVAALKLLVGGVGGRPSLQSDTPDNQGETPLHLAAGLGDGHEVVETLAQNPGTSLEARRADGLVPLLVAAMQGKARTVECLLRAKAQSGACGAAGAAAIHFAAGGGHLSVVHSLLMRQASPNVQNQRNETPFQVAGTRGYVEVARAMNPFVSAESTMPSVVWSSSTRQLRVGAATAHRLSF</sequence>
<evidence type="ECO:0000313" key="5">
    <source>
        <dbReference type="Proteomes" id="UP000604046"/>
    </source>
</evidence>
<dbReference type="Pfam" id="PF12796">
    <property type="entry name" value="Ank_2"/>
    <property type="match status" value="5"/>
</dbReference>
<protein>
    <submittedName>
        <fullName evidence="4">ANK3 protein</fullName>
    </submittedName>
</protein>
<evidence type="ECO:0000313" key="4">
    <source>
        <dbReference type="EMBL" id="CAE7593772.1"/>
    </source>
</evidence>
<dbReference type="Gene3D" id="1.25.40.20">
    <property type="entry name" value="Ankyrin repeat-containing domain"/>
    <property type="match status" value="5"/>
</dbReference>
<organism evidence="4 5">
    <name type="scientific">Symbiodinium natans</name>
    <dbReference type="NCBI Taxonomy" id="878477"/>
    <lineage>
        <taxon>Eukaryota</taxon>
        <taxon>Sar</taxon>
        <taxon>Alveolata</taxon>
        <taxon>Dinophyceae</taxon>
        <taxon>Suessiales</taxon>
        <taxon>Symbiodiniaceae</taxon>
        <taxon>Symbiodinium</taxon>
    </lineage>
</organism>
<dbReference type="InterPro" id="IPR002110">
    <property type="entry name" value="Ankyrin_rpt"/>
</dbReference>
<dbReference type="PROSITE" id="PS50297">
    <property type="entry name" value="ANK_REP_REGION"/>
    <property type="match status" value="6"/>
</dbReference>
<dbReference type="Pfam" id="PF00023">
    <property type="entry name" value="Ank"/>
    <property type="match status" value="1"/>
</dbReference>
<dbReference type="PANTHER" id="PTHR24198:SF165">
    <property type="entry name" value="ANKYRIN REPEAT-CONTAINING PROTEIN-RELATED"/>
    <property type="match status" value="1"/>
</dbReference>
<dbReference type="AlphaFoldDB" id="A0A812URB0"/>
<keyword evidence="2 3" id="KW-0040">ANK repeat</keyword>
<evidence type="ECO:0000256" key="2">
    <source>
        <dbReference type="ARBA" id="ARBA00023043"/>
    </source>
</evidence>
<dbReference type="Proteomes" id="UP000604046">
    <property type="component" value="Unassembled WGS sequence"/>
</dbReference>
<gene>
    <name evidence="4" type="primary">ANK3</name>
    <name evidence="4" type="ORF">SNAT2548_LOCUS33801</name>
</gene>
<feature type="repeat" description="ANK" evidence="3">
    <location>
        <begin position="127"/>
        <end position="151"/>
    </location>
</feature>
<feature type="repeat" description="ANK" evidence="3">
    <location>
        <begin position="222"/>
        <end position="254"/>
    </location>
</feature>
<dbReference type="SMART" id="SM00248">
    <property type="entry name" value="ANK"/>
    <property type="match status" value="11"/>
</dbReference>
<dbReference type="EMBL" id="CAJNDS010002778">
    <property type="protein sequence ID" value="CAE7593772.1"/>
    <property type="molecule type" value="Genomic_DNA"/>
</dbReference>
<dbReference type="PROSITE" id="PS50088">
    <property type="entry name" value="ANK_REPEAT"/>
    <property type="match status" value="7"/>
</dbReference>
<dbReference type="PANTHER" id="PTHR24198">
    <property type="entry name" value="ANKYRIN REPEAT AND PROTEIN KINASE DOMAIN-CONTAINING PROTEIN"/>
    <property type="match status" value="1"/>
</dbReference>
<keyword evidence="5" id="KW-1185">Reference proteome</keyword>
<comment type="caution">
    <text evidence="4">The sequence shown here is derived from an EMBL/GenBank/DDBJ whole genome shotgun (WGS) entry which is preliminary data.</text>
</comment>
<feature type="repeat" description="ANK" evidence="3">
    <location>
        <begin position="58"/>
        <end position="90"/>
    </location>
</feature>
<dbReference type="InterPro" id="IPR036770">
    <property type="entry name" value="Ankyrin_rpt-contain_sf"/>
</dbReference>
<keyword evidence="1" id="KW-0677">Repeat</keyword>